<protein>
    <submittedName>
        <fullName evidence="1">Uncharacterized protein</fullName>
    </submittedName>
</protein>
<dbReference type="AlphaFoldDB" id="A0A8S9M6E9"/>
<name>A0A8S9M6E9_BRACR</name>
<gene>
    <name evidence="1" type="ORF">F2Q70_00013785</name>
</gene>
<accession>A0A8S9M6E9</accession>
<proteinExistence type="predicted"/>
<comment type="caution">
    <text evidence="1">The sequence shown here is derived from an EMBL/GenBank/DDBJ whole genome shotgun (WGS) entry which is preliminary data.</text>
</comment>
<sequence length="89" mass="10600">MSERYLHKVLIFVFQTLMSSFMTPNLSDWICRAWFLFRFRKKNGLIGKGKVETFRRTSRVPRWTPATVISSTDLEEEEVAPIDRRRTCN</sequence>
<reference evidence="1" key="1">
    <citation type="submission" date="2019-12" db="EMBL/GenBank/DDBJ databases">
        <title>Genome sequencing and annotation of Brassica cretica.</title>
        <authorList>
            <person name="Studholme D.J."/>
            <person name="Sarris P.F."/>
        </authorList>
    </citation>
    <scope>NUCLEOTIDE SEQUENCE</scope>
    <source>
        <strain evidence="1">PFS-102/07</strain>
        <tissue evidence="1">Leaf</tissue>
    </source>
</reference>
<organism evidence="1">
    <name type="scientific">Brassica cretica</name>
    <name type="common">Mustard</name>
    <dbReference type="NCBI Taxonomy" id="69181"/>
    <lineage>
        <taxon>Eukaryota</taxon>
        <taxon>Viridiplantae</taxon>
        <taxon>Streptophyta</taxon>
        <taxon>Embryophyta</taxon>
        <taxon>Tracheophyta</taxon>
        <taxon>Spermatophyta</taxon>
        <taxon>Magnoliopsida</taxon>
        <taxon>eudicotyledons</taxon>
        <taxon>Gunneridae</taxon>
        <taxon>Pentapetalae</taxon>
        <taxon>rosids</taxon>
        <taxon>malvids</taxon>
        <taxon>Brassicales</taxon>
        <taxon>Brassicaceae</taxon>
        <taxon>Brassiceae</taxon>
        <taxon>Brassica</taxon>
    </lineage>
</organism>
<evidence type="ECO:0000313" key="1">
    <source>
        <dbReference type="EMBL" id="KAF2613588.1"/>
    </source>
</evidence>
<dbReference type="EMBL" id="QGKY02000089">
    <property type="protein sequence ID" value="KAF2613588.1"/>
    <property type="molecule type" value="Genomic_DNA"/>
</dbReference>